<proteinExistence type="predicted"/>
<organism evidence="1 2">
    <name type="scientific">Acetobacter indonesiensis</name>
    <dbReference type="NCBI Taxonomy" id="104101"/>
    <lineage>
        <taxon>Bacteria</taxon>
        <taxon>Pseudomonadati</taxon>
        <taxon>Pseudomonadota</taxon>
        <taxon>Alphaproteobacteria</taxon>
        <taxon>Acetobacterales</taxon>
        <taxon>Acetobacteraceae</taxon>
        <taxon>Acetobacter</taxon>
    </lineage>
</organism>
<gene>
    <name evidence="1" type="ORF">HK17_06795</name>
</gene>
<sequence>MTLPISSIVSVTPGVIAPGGTISLLTGMVFSTNAALSSGVSIFTTAADVAALCGATSAEAAIAGVYFSAYTNAQDTPEKLYLFQLPATPIDAEYGTYLTTAAAAATDWAPFLFAQEPSATAKTQIAAWMAANPNRYWGIVPDADATVLTPNASTSFGATVKAQSTPGLTCLCNNDGTGLLAGALCLGWAASLNPQRSGGRTTLMFRNNGGVTPTSLTSSQAEAVLANGYSFYGSYKTADSTFSFLNNGAVSGPFKWADSYINQIWMNASFQSDLLTLFSSIGQIPYTAQGDSLIATAVQGTIDTALAFGAIQPNVTLSASEAQAVNAQAGRSIDGVLSTRGWYLLPGASAASAATRASRGAVQGRFFYTDGESVQSITLASVEVQ</sequence>
<dbReference type="Proteomes" id="UP000194641">
    <property type="component" value="Unassembled WGS sequence"/>
</dbReference>
<evidence type="ECO:0008006" key="3">
    <source>
        <dbReference type="Google" id="ProtNLM"/>
    </source>
</evidence>
<dbReference type="Pfam" id="PF11863">
    <property type="entry name" value="DUF3383"/>
    <property type="match status" value="2"/>
</dbReference>
<dbReference type="AlphaFoldDB" id="A0A252AV21"/>
<evidence type="ECO:0000313" key="1">
    <source>
        <dbReference type="EMBL" id="OUI93975.1"/>
    </source>
</evidence>
<reference evidence="2" key="1">
    <citation type="submission" date="2014-06" db="EMBL/GenBank/DDBJ databases">
        <authorList>
            <person name="Winans N.J."/>
            <person name="Newell P.D."/>
            <person name="Douglas A.E."/>
        </authorList>
    </citation>
    <scope>NUCLEOTIDE SEQUENCE [LARGE SCALE GENOMIC DNA]</scope>
</reference>
<comment type="caution">
    <text evidence="1">The sequence shown here is derived from an EMBL/GenBank/DDBJ whole genome shotgun (WGS) entry which is preliminary data.</text>
</comment>
<dbReference type="EMBL" id="JOPA01000019">
    <property type="protein sequence ID" value="OUI93975.1"/>
    <property type="molecule type" value="Genomic_DNA"/>
</dbReference>
<accession>A0A252AV21</accession>
<protein>
    <recommendedName>
        <fullName evidence="3">DUF3383 domain-containing protein</fullName>
    </recommendedName>
</protein>
<dbReference type="RefSeq" id="WP_086659384.1">
    <property type="nucleotide sequence ID" value="NZ_JBJJWX010000001.1"/>
</dbReference>
<evidence type="ECO:0000313" key="2">
    <source>
        <dbReference type="Proteomes" id="UP000194641"/>
    </source>
</evidence>
<dbReference type="InterPro" id="IPR021808">
    <property type="entry name" value="DUF3383"/>
</dbReference>
<name>A0A252AV21_9PROT</name>